<evidence type="ECO:0000313" key="2">
    <source>
        <dbReference type="Proteomes" id="UP000177169"/>
    </source>
</evidence>
<dbReference type="STRING" id="1802505.A3D01_06465"/>
<sequence>MEVLNSLNLEEVFVFSERVALGSGEALSVHVTLRIRQTLQSYRLLDRGVIGVYDPKMSTPARKFDLKVVPVRMYGIEVEQIESAFNVEGRPPIIRPQLVKRVTSWLRSSGYGRVVDEVIQAAEQLLSEAERTKSRLSY</sequence>
<accession>A0A1F7Z7B1</accession>
<protein>
    <submittedName>
        <fullName evidence="1">Uncharacterized protein</fullName>
    </submittedName>
</protein>
<gene>
    <name evidence="1" type="ORF">A3D01_06465</name>
</gene>
<evidence type="ECO:0000313" key="1">
    <source>
        <dbReference type="EMBL" id="OGM34655.1"/>
    </source>
</evidence>
<dbReference type="Proteomes" id="UP000177169">
    <property type="component" value="Unassembled WGS sequence"/>
</dbReference>
<proteinExistence type="predicted"/>
<reference evidence="1 2" key="1">
    <citation type="journal article" date="2016" name="Nat. Commun.">
        <title>Thousands of microbial genomes shed light on interconnected biogeochemical processes in an aquifer system.</title>
        <authorList>
            <person name="Anantharaman K."/>
            <person name="Brown C.T."/>
            <person name="Hug L.A."/>
            <person name="Sharon I."/>
            <person name="Castelle C.J."/>
            <person name="Probst A.J."/>
            <person name="Thomas B.C."/>
            <person name="Singh A."/>
            <person name="Wilkins M.J."/>
            <person name="Karaoz U."/>
            <person name="Brodie E.L."/>
            <person name="Williams K.H."/>
            <person name="Hubbard S.S."/>
            <person name="Banfield J.F."/>
        </authorList>
    </citation>
    <scope>NUCLEOTIDE SEQUENCE [LARGE SCALE GENOMIC DNA]</scope>
</reference>
<organism evidence="1 2">
    <name type="scientific">Candidatus Woesebacteria bacterium RIFCSPHIGHO2_02_FULL_39_13</name>
    <dbReference type="NCBI Taxonomy" id="1802505"/>
    <lineage>
        <taxon>Bacteria</taxon>
        <taxon>Candidatus Woeseibacteriota</taxon>
    </lineage>
</organism>
<dbReference type="AlphaFoldDB" id="A0A1F7Z7B1"/>
<comment type="caution">
    <text evidence="1">The sequence shown here is derived from an EMBL/GenBank/DDBJ whole genome shotgun (WGS) entry which is preliminary data.</text>
</comment>
<name>A0A1F7Z7B1_9BACT</name>
<dbReference type="EMBL" id="MGGR01000004">
    <property type="protein sequence ID" value="OGM34655.1"/>
    <property type="molecule type" value="Genomic_DNA"/>
</dbReference>